<feature type="region of interest" description="Disordered" evidence="1">
    <location>
        <begin position="20"/>
        <end position="116"/>
    </location>
</feature>
<organism evidence="4">
    <name type="scientific">Micromonas pusilla (strain CCMP1545)</name>
    <name type="common">Picoplanktonic green alga</name>
    <dbReference type="NCBI Taxonomy" id="564608"/>
    <lineage>
        <taxon>Eukaryota</taxon>
        <taxon>Viridiplantae</taxon>
        <taxon>Chlorophyta</taxon>
        <taxon>Mamiellophyceae</taxon>
        <taxon>Mamiellales</taxon>
        <taxon>Mamiellaceae</taxon>
        <taxon>Micromonas</taxon>
    </lineage>
</organism>
<sequence length="424" mass="46104">MSAVSSGALARAQWGAVRGLNRASETVRPRRARRRRANEFIPIRNAASRTRVEMKRGSLTRPPRRPPSPPQQPSSTARPRGAAVIRCGRSKKAKEAAKADKKAGKKASPAVSKQAKDKARKAAAAAMREVVSKQGRAYDRIVKEMDRDQYREYVLSVRHAPPEDSTSAPIAVLGDWLPICEVVVADKRAYEAQKFFKENNMTIPETEQQSVTAEQIEGVPAIKAMIPCLGPDIIGMTHAMAGAAVKDVDVSELEFGIEQWGSFENAVDGLEAQASSKARFAAAAKVLSVSVDDDAKDVKARYRKLIATEHPDRNPDASLEKFNAIKEAYELMSDRGGQSGATFEGLGDKAKRDFVTLEGVHAGVTSGGGAVSCDVDTNAIEVALRSLTIYDRIKTCFSARNVSLQARSIHWFPYDRVGEVDADP</sequence>
<dbReference type="Proteomes" id="UP000001876">
    <property type="component" value="Unassembled WGS sequence"/>
</dbReference>
<dbReference type="RefSeq" id="XP_003059913.1">
    <property type="nucleotide sequence ID" value="XM_003059867.1"/>
</dbReference>
<dbReference type="STRING" id="564608.C1MWF2"/>
<dbReference type="EMBL" id="GG663741">
    <property type="protein sequence ID" value="EEH55865.1"/>
    <property type="molecule type" value="Genomic_DNA"/>
</dbReference>
<dbReference type="Pfam" id="PF00226">
    <property type="entry name" value="DnaJ"/>
    <property type="match status" value="1"/>
</dbReference>
<gene>
    <name evidence="3" type="ORF">MICPUCDRAFT_59744</name>
</gene>
<evidence type="ECO:0000313" key="3">
    <source>
        <dbReference type="EMBL" id="EEH55865.1"/>
    </source>
</evidence>
<dbReference type="InterPro" id="IPR036869">
    <property type="entry name" value="J_dom_sf"/>
</dbReference>
<dbReference type="Gene3D" id="1.10.287.110">
    <property type="entry name" value="DnaJ domain"/>
    <property type="match status" value="1"/>
</dbReference>
<dbReference type="CDD" id="cd06257">
    <property type="entry name" value="DnaJ"/>
    <property type="match status" value="1"/>
</dbReference>
<protein>
    <submittedName>
        <fullName evidence="3">Predicted protein</fullName>
    </submittedName>
</protein>
<evidence type="ECO:0000256" key="1">
    <source>
        <dbReference type="SAM" id="MobiDB-lite"/>
    </source>
</evidence>
<dbReference type="OrthoDB" id="10250354at2759"/>
<feature type="compositionally biased region" description="Basic and acidic residues" evidence="1">
    <location>
        <begin position="93"/>
        <end position="102"/>
    </location>
</feature>
<dbReference type="SMART" id="SM00271">
    <property type="entry name" value="DnaJ"/>
    <property type="match status" value="1"/>
</dbReference>
<proteinExistence type="predicted"/>
<name>C1MWF2_MICPC</name>
<feature type="domain" description="J" evidence="2">
    <location>
        <begin position="282"/>
        <end position="347"/>
    </location>
</feature>
<dbReference type="AlphaFoldDB" id="C1MWF2"/>
<dbReference type="PROSITE" id="PS50076">
    <property type="entry name" value="DNAJ_2"/>
    <property type="match status" value="1"/>
</dbReference>
<accession>C1MWF2</accession>
<dbReference type="OMA" id="FRNDSHA"/>
<reference evidence="3 4" key="1">
    <citation type="journal article" date="2009" name="Science">
        <title>Green evolution and dynamic adaptations revealed by genomes of the marine picoeukaryotes Micromonas.</title>
        <authorList>
            <person name="Worden A.Z."/>
            <person name="Lee J.H."/>
            <person name="Mock T."/>
            <person name="Rouze P."/>
            <person name="Simmons M.P."/>
            <person name="Aerts A.L."/>
            <person name="Allen A.E."/>
            <person name="Cuvelier M.L."/>
            <person name="Derelle E."/>
            <person name="Everett M.V."/>
            <person name="Foulon E."/>
            <person name="Grimwood J."/>
            <person name="Gundlach H."/>
            <person name="Henrissat B."/>
            <person name="Napoli C."/>
            <person name="McDonald S.M."/>
            <person name="Parker M.S."/>
            <person name="Rombauts S."/>
            <person name="Salamov A."/>
            <person name="Von Dassow P."/>
            <person name="Badger J.H."/>
            <person name="Coutinho P.M."/>
            <person name="Demir E."/>
            <person name="Dubchak I."/>
            <person name="Gentemann C."/>
            <person name="Eikrem W."/>
            <person name="Gready J.E."/>
            <person name="John U."/>
            <person name="Lanier W."/>
            <person name="Lindquist E.A."/>
            <person name="Lucas S."/>
            <person name="Mayer K.F."/>
            <person name="Moreau H."/>
            <person name="Not F."/>
            <person name="Otillar R."/>
            <person name="Panaud O."/>
            <person name="Pangilinan J."/>
            <person name="Paulsen I."/>
            <person name="Piegu B."/>
            <person name="Poliakov A."/>
            <person name="Robbens S."/>
            <person name="Schmutz J."/>
            <person name="Toulza E."/>
            <person name="Wyss T."/>
            <person name="Zelensky A."/>
            <person name="Zhou K."/>
            <person name="Armbrust E.V."/>
            <person name="Bhattacharya D."/>
            <person name="Goodenough U.W."/>
            <person name="Van de Peer Y."/>
            <person name="Grigoriev I.V."/>
        </authorList>
    </citation>
    <scope>NUCLEOTIDE SEQUENCE [LARGE SCALE GENOMIC DNA]</scope>
    <source>
        <strain evidence="3 4">CCMP1545</strain>
    </source>
</reference>
<dbReference type="GeneID" id="9685644"/>
<dbReference type="InterPro" id="IPR001623">
    <property type="entry name" value="DnaJ_domain"/>
</dbReference>
<dbReference type="KEGG" id="mpp:MICPUCDRAFT_59744"/>
<dbReference type="SUPFAM" id="SSF46565">
    <property type="entry name" value="Chaperone J-domain"/>
    <property type="match status" value="1"/>
</dbReference>
<keyword evidence="4" id="KW-1185">Reference proteome</keyword>
<evidence type="ECO:0000313" key="4">
    <source>
        <dbReference type="Proteomes" id="UP000001876"/>
    </source>
</evidence>
<evidence type="ECO:0000259" key="2">
    <source>
        <dbReference type="PROSITE" id="PS50076"/>
    </source>
</evidence>